<dbReference type="GO" id="GO:0016747">
    <property type="term" value="F:acyltransferase activity, transferring groups other than amino-acyl groups"/>
    <property type="evidence" value="ECO:0007669"/>
    <property type="project" value="InterPro"/>
</dbReference>
<evidence type="ECO:0000313" key="4">
    <source>
        <dbReference type="Proteomes" id="UP000681340"/>
    </source>
</evidence>
<dbReference type="GO" id="GO:0000271">
    <property type="term" value="P:polysaccharide biosynthetic process"/>
    <property type="evidence" value="ECO:0007669"/>
    <property type="project" value="TreeGrafter"/>
</dbReference>
<feature type="domain" description="Acyltransferase 3" evidence="2">
    <location>
        <begin position="17"/>
        <end position="393"/>
    </location>
</feature>
<feature type="transmembrane region" description="Helical" evidence="1">
    <location>
        <begin position="336"/>
        <end position="355"/>
    </location>
</feature>
<protein>
    <recommendedName>
        <fullName evidence="2">Acyltransferase 3 domain-containing protein</fullName>
    </recommendedName>
</protein>
<comment type="caution">
    <text evidence="3">The sequence shown here is derived from an EMBL/GenBank/DDBJ whole genome shotgun (WGS) entry which is preliminary data.</text>
</comment>
<evidence type="ECO:0000256" key="1">
    <source>
        <dbReference type="SAM" id="Phobius"/>
    </source>
</evidence>
<reference evidence="3" key="1">
    <citation type="submission" date="2021-03" db="EMBL/GenBank/DDBJ databases">
        <title>Whole genome shotgun sequence of Actinoplanes auranticolor NBRC 12245.</title>
        <authorList>
            <person name="Komaki H."/>
            <person name="Tamura T."/>
        </authorList>
    </citation>
    <scope>NUCLEOTIDE SEQUENCE</scope>
    <source>
        <strain evidence="3">NBRC 12245</strain>
    </source>
</reference>
<feature type="transmembrane region" description="Helical" evidence="1">
    <location>
        <begin position="275"/>
        <end position="295"/>
    </location>
</feature>
<dbReference type="Proteomes" id="UP000681340">
    <property type="component" value="Unassembled WGS sequence"/>
</dbReference>
<organism evidence="3 4">
    <name type="scientific">Actinoplanes auranticolor</name>
    <dbReference type="NCBI Taxonomy" id="47988"/>
    <lineage>
        <taxon>Bacteria</taxon>
        <taxon>Bacillati</taxon>
        <taxon>Actinomycetota</taxon>
        <taxon>Actinomycetes</taxon>
        <taxon>Micromonosporales</taxon>
        <taxon>Micromonosporaceae</taxon>
        <taxon>Actinoplanes</taxon>
    </lineage>
</organism>
<dbReference type="InterPro" id="IPR002656">
    <property type="entry name" value="Acyl_transf_3_dom"/>
</dbReference>
<keyword evidence="1" id="KW-0472">Membrane</keyword>
<dbReference type="AlphaFoldDB" id="A0A919S917"/>
<dbReference type="GO" id="GO:0016020">
    <property type="term" value="C:membrane"/>
    <property type="evidence" value="ECO:0007669"/>
    <property type="project" value="TreeGrafter"/>
</dbReference>
<dbReference type="PANTHER" id="PTHR23028">
    <property type="entry name" value="ACETYLTRANSFERASE"/>
    <property type="match status" value="1"/>
</dbReference>
<keyword evidence="4" id="KW-1185">Reference proteome</keyword>
<feature type="transmembrane region" description="Helical" evidence="1">
    <location>
        <begin position="50"/>
        <end position="69"/>
    </location>
</feature>
<feature type="transmembrane region" description="Helical" evidence="1">
    <location>
        <begin position="90"/>
        <end position="112"/>
    </location>
</feature>
<gene>
    <name evidence="3" type="ORF">Aau02nite_29990</name>
</gene>
<feature type="transmembrane region" description="Helical" evidence="1">
    <location>
        <begin position="307"/>
        <end position="324"/>
    </location>
</feature>
<feature type="transmembrane region" description="Helical" evidence="1">
    <location>
        <begin position="139"/>
        <end position="163"/>
    </location>
</feature>
<feature type="transmembrane region" description="Helical" evidence="1">
    <location>
        <begin position="198"/>
        <end position="217"/>
    </location>
</feature>
<dbReference type="InterPro" id="IPR050879">
    <property type="entry name" value="Acyltransferase_3"/>
</dbReference>
<dbReference type="EMBL" id="BOQL01000024">
    <property type="protein sequence ID" value="GIM68071.1"/>
    <property type="molecule type" value="Genomic_DNA"/>
</dbReference>
<proteinExistence type="predicted"/>
<evidence type="ECO:0000259" key="2">
    <source>
        <dbReference type="Pfam" id="PF01757"/>
    </source>
</evidence>
<name>A0A919S917_9ACTN</name>
<accession>A0A919S917</accession>
<sequence>MPAEPYAPATPATDRLAWLDGLRAGAVLLVVYAHLSRVLFRGAREVSAEWLHAGTAGVMLFFLVSGYIIPASLERHGSLRTFWVSRLCRLLPLYLAVCALVVALGAAGLMPLDPVLRADPLTAAVAHVTMLPHLLGVPLITPVIWTLTFEMAFYLLVGALFAVRRHRAGSVVAAVVLAVAAVGTAPLAPKLLVATPEAAREVTLVVALVLVLGLGAVATGRRAAVVSGALLLGGVAVTLLVAGQDPAHVWDGLLIVSVMLVGTALHRADHGRIRWWQAGVVAAVVAAALLVNWIAALESMGGLTLRSATRFFVTLLVIAGAFALGRLTRHRRTPRWLARLGLISYSVYLVHYVLIELLRPVLAGLGERLPAPAEAPVVAAYLGLVIGISWLTHRFVEVPGQRFGRRAARWMTARWGSDARPVDVAGVPQPAKRDLRAIAR</sequence>
<dbReference type="Pfam" id="PF01757">
    <property type="entry name" value="Acyl_transf_3"/>
    <property type="match status" value="1"/>
</dbReference>
<evidence type="ECO:0000313" key="3">
    <source>
        <dbReference type="EMBL" id="GIM68071.1"/>
    </source>
</evidence>
<keyword evidence="1" id="KW-1133">Transmembrane helix</keyword>
<feature type="transmembrane region" description="Helical" evidence="1">
    <location>
        <begin position="224"/>
        <end position="243"/>
    </location>
</feature>
<feature type="transmembrane region" description="Helical" evidence="1">
    <location>
        <begin position="375"/>
        <end position="396"/>
    </location>
</feature>
<dbReference type="PANTHER" id="PTHR23028:SF53">
    <property type="entry name" value="ACYL_TRANSF_3 DOMAIN-CONTAINING PROTEIN"/>
    <property type="match status" value="1"/>
</dbReference>
<feature type="transmembrane region" description="Helical" evidence="1">
    <location>
        <begin position="249"/>
        <end position="268"/>
    </location>
</feature>
<feature type="transmembrane region" description="Helical" evidence="1">
    <location>
        <begin position="170"/>
        <end position="192"/>
    </location>
</feature>
<keyword evidence="1" id="KW-0812">Transmembrane</keyword>
<dbReference type="RefSeq" id="WP_212988997.1">
    <property type="nucleotide sequence ID" value="NZ_BAABEA010000008.1"/>
</dbReference>